<sequence length="153" mass="16819">MGLLLLAFFFFTSARKSKSRRPRDGRKTGLSEVYAVRCLKTYSKFVRLTVLPLTVSYFGILDLLPFSPMVSPTSSVLSTASREKLKRSSRFRILFVAVSEALKVSSSATVSTAEEASILGTPRVTAVLRKTLNSCFEMTKPSSGKDSSFMVAN</sequence>
<evidence type="ECO:0000256" key="1">
    <source>
        <dbReference type="SAM" id="SignalP"/>
    </source>
</evidence>
<name>A0A915E412_9BILA</name>
<accession>A0A915E412</accession>
<keyword evidence="2" id="KW-1185">Reference proteome</keyword>
<evidence type="ECO:0000313" key="3">
    <source>
        <dbReference type="WBParaSite" id="jg26728"/>
    </source>
</evidence>
<feature type="signal peptide" evidence="1">
    <location>
        <begin position="1"/>
        <end position="19"/>
    </location>
</feature>
<dbReference type="WBParaSite" id="jg26728">
    <property type="protein sequence ID" value="jg26728"/>
    <property type="gene ID" value="jg26728"/>
</dbReference>
<keyword evidence="1" id="KW-0732">Signal</keyword>
<protein>
    <submittedName>
        <fullName evidence="3">Secreted protein</fullName>
    </submittedName>
</protein>
<dbReference type="Proteomes" id="UP000887574">
    <property type="component" value="Unplaced"/>
</dbReference>
<evidence type="ECO:0000313" key="2">
    <source>
        <dbReference type="Proteomes" id="UP000887574"/>
    </source>
</evidence>
<reference evidence="3" key="1">
    <citation type="submission" date="2022-11" db="UniProtKB">
        <authorList>
            <consortium name="WormBaseParasite"/>
        </authorList>
    </citation>
    <scope>IDENTIFICATION</scope>
</reference>
<feature type="chain" id="PRO_5036926571" evidence="1">
    <location>
        <begin position="20"/>
        <end position="153"/>
    </location>
</feature>
<organism evidence="2 3">
    <name type="scientific">Ditylenchus dipsaci</name>
    <dbReference type="NCBI Taxonomy" id="166011"/>
    <lineage>
        <taxon>Eukaryota</taxon>
        <taxon>Metazoa</taxon>
        <taxon>Ecdysozoa</taxon>
        <taxon>Nematoda</taxon>
        <taxon>Chromadorea</taxon>
        <taxon>Rhabditida</taxon>
        <taxon>Tylenchina</taxon>
        <taxon>Tylenchomorpha</taxon>
        <taxon>Sphaerularioidea</taxon>
        <taxon>Anguinidae</taxon>
        <taxon>Anguininae</taxon>
        <taxon>Ditylenchus</taxon>
    </lineage>
</organism>
<dbReference type="AlphaFoldDB" id="A0A915E412"/>
<proteinExistence type="predicted"/>